<dbReference type="Proteomes" id="UP000515728">
    <property type="component" value="Chromosome"/>
</dbReference>
<keyword evidence="1" id="KW-0732">Signal</keyword>
<evidence type="ECO:0000313" key="4">
    <source>
        <dbReference type="Proteomes" id="UP000515728"/>
    </source>
</evidence>
<accession>A0A7G7MLE2</accession>
<dbReference type="EMBL" id="CP060131">
    <property type="protein sequence ID" value="QNG53603.1"/>
    <property type="molecule type" value="Genomic_DNA"/>
</dbReference>
<evidence type="ECO:0000256" key="1">
    <source>
        <dbReference type="SAM" id="SignalP"/>
    </source>
</evidence>
<dbReference type="RefSeq" id="WP_185720430.1">
    <property type="nucleotide sequence ID" value="NZ_BAAAWI010000001.1"/>
</dbReference>
<protein>
    <submittedName>
        <fullName evidence="3">Septum formation family protein</fullName>
    </submittedName>
</protein>
<dbReference type="AlphaFoldDB" id="A0A7G7MLE2"/>
<organism evidence="3 4">
    <name type="scientific">Pseudonocardia petroleophila</name>
    <dbReference type="NCBI Taxonomy" id="37331"/>
    <lineage>
        <taxon>Bacteria</taxon>
        <taxon>Bacillati</taxon>
        <taxon>Actinomycetota</taxon>
        <taxon>Actinomycetes</taxon>
        <taxon>Pseudonocardiales</taxon>
        <taxon>Pseudonocardiaceae</taxon>
        <taxon>Pseudonocardia</taxon>
    </lineage>
</organism>
<feature type="chain" id="PRO_5038459329" evidence="1">
    <location>
        <begin position="23"/>
        <end position="147"/>
    </location>
</feature>
<feature type="signal peptide" evidence="1">
    <location>
        <begin position="1"/>
        <end position="22"/>
    </location>
</feature>
<feature type="domain" description="Septum formation-related" evidence="2">
    <location>
        <begin position="34"/>
        <end position="130"/>
    </location>
</feature>
<dbReference type="InterPro" id="IPR026004">
    <property type="entry name" value="Septum_form"/>
</dbReference>
<sequence>MNPIARRAAVALAAGALFSVSACSGTSVLNLEVGQCIADAATGDQVSSLPTVDCSEPHAGEIYALPQLPDGDFPGDEAVNEQAQQLCSGQAFQDYVGKPYQDSEIYYSTLSPSLETWNEDDDREIVCILTTQDGSPLEAGSLRGANR</sequence>
<name>A0A7G7MLE2_9PSEU</name>
<dbReference type="KEGG" id="ppel:H6H00_06510"/>
<dbReference type="PROSITE" id="PS51257">
    <property type="entry name" value="PROKAR_LIPOPROTEIN"/>
    <property type="match status" value="1"/>
</dbReference>
<evidence type="ECO:0000259" key="2">
    <source>
        <dbReference type="Pfam" id="PF13845"/>
    </source>
</evidence>
<evidence type="ECO:0000313" key="3">
    <source>
        <dbReference type="EMBL" id="QNG53603.1"/>
    </source>
</evidence>
<proteinExistence type="predicted"/>
<reference evidence="3 4" key="1">
    <citation type="submission" date="2020-08" db="EMBL/GenBank/DDBJ databases">
        <authorList>
            <person name="Mo P."/>
        </authorList>
    </citation>
    <scope>NUCLEOTIDE SEQUENCE [LARGE SCALE GENOMIC DNA]</scope>
    <source>
        <strain evidence="3 4">CGMCC 4.1532</strain>
    </source>
</reference>
<keyword evidence="4" id="KW-1185">Reference proteome</keyword>
<gene>
    <name evidence="3" type="ORF">H6H00_06510</name>
</gene>
<dbReference type="Pfam" id="PF13845">
    <property type="entry name" value="Septum_form"/>
    <property type="match status" value="1"/>
</dbReference>